<dbReference type="OrthoDB" id="2483649at2759"/>
<organism evidence="2 3">
    <name type="scientific">Gigaspora rosea</name>
    <dbReference type="NCBI Taxonomy" id="44941"/>
    <lineage>
        <taxon>Eukaryota</taxon>
        <taxon>Fungi</taxon>
        <taxon>Fungi incertae sedis</taxon>
        <taxon>Mucoromycota</taxon>
        <taxon>Glomeromycotina</taxon>
        <taxon>Glomeromycetes</taxon>
        <taxon>Diversisporales</taxon>
        <taxon>Gigasporaceae</taxon>
        <taxon>Gigaspora</taxon>
    </lineage>
</organism>
<accession>A0A397VRN4</accession>
<protein>
    <submittedName>
        <fullName evidence="2">Uncharacterized protein</fullName>
    </submittedName>
</protein>
<sequence>MSNNSNNPSKTSNTETTYTNPPINSDDIANPPINSDDIANPPTLDDNNYNNYFDYDSSDSIESIASIHKNTQAKQILVSVSEGASLRCKRNQRRIKAAKKRKGKRPFPSRYIYKRCKTFIFAKFISILTNNQKSLKDYLDNKYPEFNISANEFTNRFHTEWLSGNDYNSSGPSYGSAEAIMDEKLEANEHRSRMNSPQTNYTPEPLSRSGSSMQYSEEEMDEAFGVYK</sequence>
<dbReference type="AlphaFoldDB" id="A0A397VRN4"/>
<comment type="caution">
    <text evidence="2">The sequence shown here is derived from an EMBL/GenBank/DDBJ whole genome shotgun (WGS) entry which is preliminary data.</text>
</comment>
<feature type="compositionally biased region" description="Low complexity" evidence="1">
    <location>
        <begin position="1"/>
        <end position="17"/>
    </location>
</feature>
<proteinExistence type="predicted"/>
<evidence type="ECO:0000313" key="3">
    <source>
        <dbReference type="Proteomes" id="UP000266673"/>
    </source>
</evidence>
<evidence type="ECO:0000313" key="2">
    <source>
        <dbReference type="EMBL" id="RIB23669.1"/>
    </source>
</evidence>
<gene>
    <name evidence="2" type="ORF">C2G38_2170584</name>
</gene>
<dbReference type="EMBL" id="QKWP01000249">
    <property type="protein sequence ID" value="RIB23669.1"/>
    <property type="molecule type" value="Genomic_DNA"/>
</dbReference>
<evidence type="ECO:0000256" key="1">
    <source>
        <dbReference type="SAM" id="MobiDB-lite"/>
    </source>
</evidence>
<feature type="region of interest" description="Disordered" evidence="1">
    <location>
        <begin position="1"/>
        <end position="50"/>
    </location>
</feature>
<feature type="compositionally biased region" description="Polar residues" evidence="1">
    <location>
        <begin position="194"/>
        <end position="215"/>
    </location>
</feature>
<keyword evidence="3" id="KW-1185">Reference proteome</keyword>
<dbReference type="Proteomes" id="UP000266673">
    <property type="component" value="Unassembled WGS sequence"/>
</dbReference>
<name>A0A397VRN4_9GLOM</name>
<reference evidence="2 3" key="1">
    <citation type="submission" date="2018-06" db="EMBL/GenBank/DDBJ databases">
        <title>Comparative genomics reveals the genomic features of Rhizophagus irregularis, R. cerebriforme, R. diaphanum and Gigaspora rosea, and their symbiotic lifestyle signature.</title>
        <authorList>
            <person name="Morin E."/>
            <person name="San Clemente H."/>
            <person name="Chen E.C.H."/>
            <person name="De La Providencia I."/>
            <person name="Hainaut M."/>
            <person name="Kuo A."/>
            <person name="Kohler A."/>
            <person name="Murat C."/>
            <person name="Tang N."/>
            <person name="Roy S."/>
            <person name="Loubradou J."/>
            <person name="Henrissat B."/>
            <person name="Grigoriev I.V."/>
            <person name="Corradi N."/>
            <person name="Roux C."/>
            <person name="Martin F.M."/>
        </authorList>
    </citation>
    <scope>NUCLEOTIDE SEQUENCE [LARGE SCALE GENOMIC DNA]</scope>
    <source>
        <strain evidence="2 3">DAOM 194757</strain>
    </source>
</reference>
<feature type="region of interest" description="Disordered" evidence="1">
    <location>
        <begin position="188"/>
        <end position="228"/>
    </location>
</feature>